<comment type="caution">
    <text evidence="8">The sequence shown here is derived from an EMBL/GenBank/DDBJ whole genome shotgun (WGS) entry which is preliminary data.</text>
</comment>
<feature type="signal peptide" evidence="2">
    <location>
        <begin position="1"/>
        <end position="30"/>
    </location>
</feature>
<feature type="chain" id="PRO_5047505145" evidence="2">
    <location>
        <begin position="31"/>
        <end position="631"/>
    </location>
</feature>
<dbReference type="InterPro" id="IPR036582">
    <property type="entry name" value="Mao_N_sf"/>
</dbReference>
<dbReference type="Pfam" id="PF07731">
    <property type="entry name" value="Cu-oxidase_2"/>
    <property type="match status" value="1"/>
</dbReference>
<evidence type="ECO:0000313" key="8">
    <source>
        <dbReference type="EMBL" id="NOV00057.1"/>
    </source>
</evidence>
<proteinExistence type="predicted"/>
<feature type="domain" description="GH29D-like beta-sandwich" evidence="6">
    <location>
        <begin position="472"/>
        <end position="540"/>
    </location>
</feature>
<dbReference type="SUPFAM" id="SSF55383">
    <property type="entry name" value="Copper amine oxidase, domain N"/>
    <property type="match status" value="2"/>
</dbReference>
<evidence type="ECO:0000259" key="5">
    <source>
        <dbReference type="Pfam" id="PF07833"/>
    </source>
</evidence>
<evidence type="ECO:0000313" key="9">
    <source>
        <dbReference type="Proteomes" id="UP000618579"/>
    </source>
</evidence>
<evidence type="ECO:0000256" key="1">
    <source>
        <dbReference type="SAM" id="MobiDB-lite"/>
    </source>
</evidence>
<evidence type="ECO:0000256" key="2">
    <source>
        <dbReference type="SAM" id="SignalP"/>
    </source>
</evidence>
<dbReference type="Gene3D" id="3.30.457.10">
    <property type="entry name" value="Copper amine oxidase-like, N-terminal domain"/>
    <property type="match status" value="2"/>
</dbReference>
<sequence length="631" mass="69375">MIRSGTIKWYFFMLAAFFMLMLALSTHAHAAEVKKIQLYATDGSLTLADGKEIYIWGFSLVNKPGTAVFPGPKVEAEEGDTLEVTVTNIGPQQTETDFRVYPIRFHGIDTDNGVGQALAVGQSDTRQIKAIQAGSHYYYSGDANQYGVQMGMSGPFIVKAKGSSKQAWTGGPNFDKEYVFHLGELDPVWHKASEDGTVYDRSKFHPRYWTINGKSFPDVEEDPASMIHGMVGEKILVRLINPGNDEHPMHLHGHHFQVIAENGIPLAVPVDKDTVGLEPGETKDILIVFDQSGHFPFHSHKILDNTNDGVYPGGLHTMTHIEQGGSNGGSISLEIGSNHAMVNDGHVMLDVAPFQLKGDTYVPLNFIADQFAGTLQAHMGDRSFTYKTEHTKMELWPLQKQAIMNGQQVQLQSPVLQVKGTAMVPLSYVSSFLCAKVRAGSSPNSTFIEFQTGQECQSPDLDHNPPTVSADPPGGTYPSARTVKLVIRDEDPNARIYYTRDGTIPSEHSTLYTGPITIAQTTTLKFIGIDTSGNASEVTTESYLIQPAPEVFVDVLDDKFTPAQIKVKRGTTVTWVLKGTMMHTVTSYDGLINGTIDTNGRTRFSYTFNEAGTFNYFCMVHPFMTGSVIVE</sequence>
<dbReference type="Proteomes" id="UP000618579">
    <property type="component" value="Unassembled WGS sequence"/>
</dbReference>
<accession>A0ABX1ZJ05</accession>
<feature type="domain" description="EfeO-type cupredoxin-like" evidence="7">
    <location>
        <begin position="548"/>
        <end position="630"/>
    </location>
</feature>
<dbReference type="Pfam" id="PF13290">
    <property type="entry name" value="CHB_HEX_C_1"/>
    <property type="match status" value="1"/>
</dbReference>
<protein>
    <submittedName>
        <fullName evidence="8">Multicopper oxidase domain-containing protein</fullName>
    </submittedName>
</protein>
<feature type="domain" description="Copper amine oxidase-like N-terminal" evidence="5">
    <location>
        <begin position="382"/>
        <end position="439"/>
    </location>
</feature>
<gene>
    <name evidence="8" type="ORF">GC097_08515</name>
</gene>
<dbReference type="PANTHER" id="PTHR36507:SF1">
    <property type="entry name" value="BLL1555 PROTEIN"/>
    <property type="match status" value="1"/>
</dbReference>
<dbReference type="InterPro" id="IPR011707">
    <property type="entry name" value="Cu-oxidase-like_N"/>
</dbReference>
<dbReference type="InterPro" id="IPR059177">
    <property type="entry name" value="GH29D-like_dom"/>
</dbReference>
<name>A0ABX1ZJ05_9BACL</name>
<dbReference type="EMBL" id="WHNZ01000016">
    <property type="protein sequence ID" value="NOV00057.1"/>
    <property type="molecule type" value="Genomic_DNA"/>
</dbReference>
<dbReference type="RefSeq" id="WP_171682930.1">
    <property type="nucleotide sequence ID" value="NZ_WHNZ01000016.1"/>
</dbReference>
<dbReference type="Pfam" id="PF07833">
    <property type="entry name" value="Cu_amine_oxidN1"/>
    <property type="match status" value="2"/>
</dbReference>
<dbReference type="InterPro" id="IPR008972">
    <property type="entry name" value="Cupredoxin"/>
</dbReference>
<evidence type="ECO:0000259" key="4">
    <source>
        <dbReference type="Pfam" id="PF07732"/>
    </source>
</evidence>
<organism evidence="8 9">
    <name type="scientific">Paenibacillus planticolens</name>
    <dbReference type="NCBI Taxonomy" id="2654976"/>
    <lineage>
        <taxon>Bacteria</taxon>
        <taxon>Bacillati</taxon>
        <taxon>Bacillota</taxon>
        <taxon>Bacilli</taxon>
        <taxon>Bacillales</taxon>
        <taxon>Paenibacillaceae</taxon>
        <taxon>Paenibacillus</taxon>
    </lineage>
</organism>
<dbReference type="InterPro" id="IPR011706">
    <property type="entry name" value="Cu-oxidase_C"/>
</dbReference>
<dbReference type="SUPFAM" id="SSF49503">
    <property type="entry name" value="Cupredoxins"/>
    <property type="match status" value="3"/>
</dbReference>
<keyword evidence="9" id="KW-1185">Reference proteome</keyword>
<dbReference type="CDD" id="cd04202">
    <property type="entry name" value="CuRO_D2_2dMcoN_like"/>
    <property type="match status" value="1"/>
</dbReference>
<feature type="domain" description="Copper amine oxidase-like N-terminal" evidence="5">
    <location>
        <begin position="327"/>
        <end position="378"/>
    </location>
</feature>
<dbReference type="InterPro" id="IPR012854">
    <property type="entry name" value="Cu_amine_oxidase-like_N"/>
</dbReference>
<evidence type="ECO:0000259" key="3">
    <source>
        <dbReference type="Pfam" id="PF07731"/>
    </source>
</evidence>
<evidence type="ECO:0000259" key="7">
    <source>
        <dbReference type="Pfam" id="PF13473"/>
    </source>
</evidence>
<reference evidence="8 9" key="1">
    <citation type="submission" date="2019-10" db="EMBL/GenBank/DDBJ databases">
        <title>Description of Paenibacillus pedi sp. nov.</title>
        <authorList>
            <person name="Carlier A."/>
            <person name="Qi S."/>
        </authorList>
    </citation>
    <scope>NUCLEOTIDE SEQUENCE [LARGE SCALE GENOMIC DNA]</scope>
    <source>
        <strain evidence="8 9">LMG 31457</strain>
    </source>
</reference>
<dbReference type="PANTHER" id="PTHR36507">
    <property type="entry name" value="BLL1555 PROTEIN"/>
    <property type="match status" value="1"/>
</dbReference>
<dbReference type="Pfam" id="PF07732">
    <property type="entry name" value="Cu-oxidase_3"/>
    <property type="match status" value="1"/>
</dbReference>
<dbReference type="Pfam" id="PF13473">
    <property type="entry name" value="Cupredoxin_1"/>
    <property type="match status" value="1"/>
</dbReference>
<evidence type="ECO:0000259" key="6">
    <source>
        <dbReference type="Pfam" id="PF13290"/>
    </source>
</evidence>
<feature type="region of interest" description="Disordered" evidence="1">
    <location>
        <begin position="457"/>
        <end position="477"/>
    </location>
</feature>
<keyword evidence="2" id="KW-0732">Signal</keyword>
<feature type="domain" description="Plastocyanin-like" evidence="3">
    <location>
        <begin position="203"/>
        <end position="301"/>
    </location>
</feature>
<dbReference type="InterPro" id="IPR028096">
    <property type="entry name" value="EfeO_Cupredoxin"/>
</dbReference>
<dbReference type="InterPro" id="IPR052721">
    <property type="entry name" value="ET_Amicyanin"/>
</dbReference>
<feature type="domain" description="Plastocyanin-like" evidence="4">
    <location>
        <begin position="69"/>
        <end position="161"/>
    </location>
</feature>
<dbReference type="Gene3D" id="2.60.40.420">
    <property type="entry name" value="Cupredoxins - blue copper proteins"/>
    <property type="match status" value="2"/>
</dbReference>